<feature type="non-terminal residue" evidence="1">
    <location>
        <position position="180"/>
    </location>
</feature>
<protein>
    <submittedName>
        <fullName evidence="1">Uncharacterized protein</fullName>
    </submittedName>
</protein>
<keyword evidence="2" id="KW-1185">Reference proteome</keyword>
<reference evidence="1" key="1">
    <citation type="submission" date="2022-06" db="EMBL/GenBank/DDBJ databases">
        <title>Phylogenomic reconstructions and comparative analyses of Kickxellomycotina fungi.</title>
        <authorList>
            <person name="Reynolds N.K."/>
            <person name="Stajich J.E."/>
            <person name="Barry K."/>
            <person name="Grigoriev I.V."/>
            <person name="Crous P."/>
            <person name="Smith M.E."/>
        </authorList>
    </citation>
    <scope>NUCLEOTIDE SEQUENCE</scope>
    <source>
        <strain evidence="1">RSA 2271</strain>
    </source>
</reference>
<evidence type="ECO:0000313" key="2">
    <source>
        <dbReference type="Proteomes" id="UP001145114"/>
    </source>
</evidence>
<comment type="caution">
    <text evidence="1">The sequence shown here is derived from an EMBL/GenBank/DDBJ whole genome shotgun (WGS) entry which is preliminary data.</text>
</comment>
<sequence>MGKFLPKQTKHCISAKARISRASDDQVPDVQDTAAAPSPQPAILPRGLLLGGLAVLALQALGVYLFARGFLLTRAALKDVSNAQELPRVDAGLVAGFADDRTLATGGMAPLYPLAPEERGCNGTGMWYPARFQRAMVLIIDALRIDFATPDNGTARDAPYHNRLPIIDSVLRERSDRAML</sequence>
<dbReference type="Proteomes" id="UP001145114">
    <property type="component" value="Unassembled WGS sequence"/>
</dbReference>
<organism evidence="1 2">
    <name type="scientific">Spiromyces aspiralis</name>
    <dbReference type="NCBI Taxonomy" id="68401"/>
    <lineage>
        <taxon>Eukaryota</taxon>
        <taxon>Fungi</taxon>
        <taxon>Fungi incertae sedis</taxon>
        <taxon>Zoopagomycota</taxon>
        <taxon>Kickxellomycotina</taxon>
        <taxon>Kickxellomycetes</taxon>
        <taxon>Kickxellales</taxon>
        <taxon>Kickxellaceae</taxon>
        <taxon>Spiromyces</taxon>
    </lineage>
</organism>
<evidence type="ECO:0000313" key="1">
    <source>
        <dbReference type="EMBL" id="KAJ1674137.1"/>
    </source>
</evidence>
<accession>A0ACC1HCE8</accession>
<dbReference type="EMBL" id="JAMZIH010006232">
    <property type="protein sequence ID" value="KAJ1674137.1"/>
    <property type="molecule type" value="Genomic_DNA"/>
</dbReference>
<name>A0ACC1HCE8_9FUNG</name>
<gene>
    <name evidence="1" type="ORF">EV182_003889</name>
</gene>
<proteinExistence type="predicted"/>